<dbReference type="EMBL" id="FNNH01000026">
    <property type="protein sequence ID" value="SDW75085.1"/>
    <property type="molecule type" value="Genomic_DNA"/>
</dbReference>
<dbReference type="AlphaFoldDB" id="A0A1H2W3I8"/>
<organism evidence="1 2">
    <name type="scientific">Nitrosomonas communis</name>
    <dbReference type="NCBI Taxonomy" id="44574"/>
    <lineage>
        <taxon>Bacteria</taxon>
        <taxon>Pseudomonadati</taxon>
        <taxon>Pseudomonadota</taxon>
        <taxon>Betaproteobacteria</taxon>
        <taxon>Nitrosomonadales</taxon>
        <taxon>Nitrosomonadaceae</taxon>
        <taxon>Nitrosomonas</taxon>
    </lineage>
</organism>
<evidence type="ECO:0000313" key="1">
    <source>
        <dbReference type="EMBL" id="SDW75085.1"/>
    </source>
</evidence>
<evidence type="ECO:0000313" key="2">
    <source>
        <dbReference type="Proteomes" id="UP000183454"/>
    </source>
</evidence>
<dbReference type="Proteomes" id="UP000183454">
    <property type="component" value="Unassembled WGS sequence"/>
</dbReference>
<proteinExistence type="predicted"/>
<sequence length="74" mass="8403">MCKMLASCLHVYICHITLKSGNLQREADIGRIEIKSWLINSIFKFSRTLLWSGLIENTMAVGEKPLRKTVPPNS</sequence>
<name>A0A1H2W3I8_9PROT</name>
<reference evidence="1 2" key="1">
    <citation type="submission" date="2016-10" db="EMBL/GenBank/DDBJ databases">
        <authorList>
            <person name="de Groot N.N."/>
        </authorList>
    </citation>
    <scope>NUCLEOTIDE SEQUENCE [LARGE SCALE GENOMIC DNA]</scope>
    <source>
        <strain evidence="1 2">Nm110</strain>
    </source>
</reference>
<accession>A0A1H2W3I8</accession>
<protein>
    <submittedName>
        <fullName evidence="1">Uncharacterized protein</fullName>
    </submittedName>
</protein>
<gene>
    <name evidence="1" type="ORF">SAMN05421882_10263</name>
</gene>